<feature type="signal peptide" evidence="1">
    <location>
        <begin position="1"/>
        <end position="35"/>
    </location>
</feature>
<evidence type="ECO:0000313" key="3">
    <source>
        <dbReference type="Proteomes" id="UP000275846"/>
    </source>
</evidence>
<reference evidence="2 3" key="2">
    <citation type="submission" date="2018-11" db="EMBL/GenBank/DDBJ databases">
        <authorList>
            <consortium name="Pathogen Informatics"/>
        </authorList>
    </citation>
    <scope>NUCLEOTIDE SEQUENCE [LARGE SCALE GENOMIC DNA]</scope>
    <source>
        <strain evidence="2 3">NST_G2</strain>
    </source>
</reference>
<feature type="chain" id="PRO_5043141140" evidence="1">
    <location>
        <begin position="36"/>
        <end position="82"/>
    </location>
</feature>
<dbReference type="WBParaSite" id="SSLN_0000310201-mRNA-1">
    <property type="protein sequence ID" value="SSLN_0000310201-mRNA-1"/>
    <property type="gene ID" value="SSLN_0000310201"/>
</dbReference>
<gene>
    <name evidence="2" type="ORF">SSLN_LOCUS3002</name>
</gene>
<dbReference type="AlphaFoldDB" id="A0A183SFK4"/>
<dbReference type="Proteomes" id="UP000275846">
    <property type="component" value="Unassembled WGS sequence"/>
</dbReference>
<protein>
    <submittedName>
        <fullName evidence="4">Secreted protein</fullName>
    </submittedName>
</protein>
<dbReference type="EMBL" id="UYSU01032399">
    <property type="protein sequence ID" value="VDL89387.1"/>
    <property type="molecule type" value="Genomic_DNA"/>
</dbReference>
<keyword evidence="3" id="KW-1185">Reference proteome</keyword>
<evidence type="ECO:0000256" key="1">
    <source>
        <dbReference type="SAM" id="SignalP"/>
    </source>
</evidence>
<accession>A0A183SFK4</accession>
<evidence type="ECO:0000313" key="2">
    <source>
        <dbReference type="EMBL" id="VDL89387.1"/>
    </source>
</evidence>
<reference evidence="4" key="1">
    <citation type="submission" date="2016-06" db="UniProtKB">
        <authorList>
            <consortium name="WormBaseParasite"/>
        </authorList>
    </citation>
    <scope>IDENTIFICATION</scope>
</reference>
<sequence length="82" mass="8961">MGLRTVTGWCEAELSFAVVCEALVFLEMVLPGVSCLDCRPAQEGVFERSADTQTPLAPVVTWDRQHLNNVIVHGLFSNTGLN</sequence>
<name>A0A183SFK4_SCHSO</name>
<organism evidence="4">
    <name type="scientific">Schistocephalus solidus</name>
    <name type="common">Tapeworm</name>
    <dbReference type="NCBI Taxonomy" id="70667"/>
    <lineage>
        <taxon>Eukaryota</taxon>
        <taxon>Metazoa</taxon>
        <taxon>Spiralia</taxon>
        <taxon>Lophotrochozoa</taxon>
        <taxon>Platyhelminthes</taxon>
        <taxon>Cestoda</taxon>
        <taxon>Eucestoda</taxon>
        <taxon>Diphyllobothriidea</taxon>
        <taxon>Diphyllobothriidae</taxon>
        <taxon>Schistocephalus</taxon>
    </lineage>
</organism>
<evidence type="ECO:0000313" key="4">
    <source>
        <dbReference type="WBParaSite" id="SSLN_0000310201-mRNA-1"/>
    </source>
</evidence>
<keyword evidence="1" id="KW-0732">Signal</keyword>
<proteinExistence type="predicted"/>